<evidence type="ECO:0000313" key="5">
    <source>
        <dbReference type="EMBL" id="EEZ60825.1"/>
    </source>
</evidence>
<protein>
    <submittedName>
        <fullName evidence="5">Tat pathway signal sequence domain protein</fullName>
    </submittedName>
</protein>
<evidence type="ECO:0000256" key="4">
    <source>
        <dbReference type="RuleBase" id="RU003512"/>
    </source>
</evidence>
<evidence type="ECO:0000256" key="2">
    <source>
        <dbReference type="ARBA" id="ARBA00022448"/>
    </source>
</evidence>
<dbReference type="STRING" id="649764.HMPREF0762_01633"/>
<dbReference type="InterPro" id="IPR006127">
    <property type="entry name" value="ZnuA-like"/>
</dbReference>
<proteinExistence type="inferred from homology"/>
<dbReference type="PANTHER" id="PTHR42953">
    <property type="entry name" value="HIGH-AFFINITY ZINC UPTAKE SYSTEM PROTEIN ZNUA-RELATED"/>
    <property type="match status" value="1"/>
</dbReference>
<organism evidence="5 6">
    <name type="scientific">Slackia exigua (strain ATCC 700122 / DSM 15923 / CIP 105133 / JCM 11022 / KCTC 5966 / S-7)</name>
    <dbReference type="NCBI Taxonomy" id="649764"/>
    <lineage>
        <taxon>Bacteria</taxon>
        <taxon>Bacillati</taxon>
        <taxon>Actinomycetota</taxon>
        <taxon>Coriobacteriia</taxon>
        <taxon>Eggerthellales</taxon>
        <taxon>Eggerthellaceae</taxon>
        <taxon>Slackia</taxon>
    </lineage>
</organism>
<evidence type="ECO:0000256" key="3">
    <source>
        <dbReference type="ARBA" id="ARBA00022729"/>
    </source>
</evidence>
<sequence>MNHTRREFLRVCGYVGAGIASAALLPSCADGAGSKASAQARPVVYASFYPVYDLVREVAGDAVELHAFMPTNKDPHVWEPTPKNLKDLSRADLLVVNGANMEHWVDQVRDNLPDLPVLTLADSIDLITYKGAAAMGEFQYIASLGVGPGTYGFEFGHTHQDIMRVAFFRADANTSEAELAKRGRAIMSEKGRTVAQHDTIDVEDGAVYALEMGHESGYIGFTLPEGDDWILLSDRASANLLSYRLVTRENGDEIPTKQLMEGSSSGTDKVSYDPHSWLSLLNAKRYCNAIHDRLCEIRPDQKSDFYQRKVDVVARITELDASYQEKFKGLTRREFVVTHNAYAYLCRDLDIKHFPLQGLTSTESPALKTVRKAVDFCKEHGTTTVFYELGANPKDAETVANEIGGKAVPLASMEYVSEEQGAQMNGYVEIMRANIEAIYQSLV</sequence>
<dbReference type="Gene3D" id="3.40.50.1980">
    <property type="entry name" value="Nitrogenase molybdenum iron protein domain"/>
    <property type="match status" value="2"/>
</dbReference>
<dbReference type="InterPro" id="IPR006128">
    <property type="entry name" value="Lipoprotein_PsaA-like"/>
</dbReference>
<dbReference type="EMBL" id="ACUX02000016">
    <property type="protein sequence ID" value="EEZ60825.1"/>
    <property type="molecule type" value="Genomic_DNA"/>
</dbReference>
<dbReference type="PRINTS" id="PR00690">
    <property type="entry name" value="ADHESNFAMILY"/>
</dbReference>
<accession>D0WIF8</accession>
<dbReference type="InterPro" id="IPR006129">
    <property type="entry name" value="AdhesinB"/>
</dbReference>
<dbReference type="GeneID" id="85008266"/>
<dbReference type="SUPFAM" id="SSF53807">
    <property type="entry name" value="Helical backbone' metal receptor"/>
    <property type="match status" value="1"/>
</dbReference>
<dbReference type="Proteomes" id="UP000006001">
    <property type="component" value="Unassembled WGS sequence"/>
</dbReference>
<keyword evidence="3" id="KW-0732">Signal</keyword>
<dbReference type="PRINTS" id="PR00691">
    <property type="entry name" value="ADHESINB"/>
</dbReference>
<dbReference type="PANTHER" id="PTHR42953:SF3">
    <property type="entry name" value="HIGH-AFFINITY ZINC UPTAKE SYSTEM PROTEIN ZNUA"/>
    <property type="match status" value="1"/>
</dbReference>
<name>D0WIF8_SLAES</name>
<comment type="similarity">
    <text evidence="1 4">Belongs to the bacterial solute-binding protein 9 family.</text>
</comment>
<dbReference type="RefSeq" id="WP_006362894.1">
    <property type="nucleotide sequence ID" value="NZ_GG700631.1"/>
</dbReference>
<reference evidence="5" key="1">
    <citation type="submission" date="2009-10" db="EMBL/GenBank/DDBJ databases">
        <authorList>
            <person name="Weinstock G."/>
            <person name="Sodergren E."/>
            <person name="Clifton S."/>
            <person name="Fulton L."/>
            <person name="Fulton B."/>
            <person name="Courtney L."/>
            <person name="Fronick C."/>
            <person name="Harrison M."/>
            <person name="Strong C."/>
            <person name="Farmer C."/>
            <person name="Delahaunty K."/>
            <person name="Markovic C."/>
            <person name="Hall O."/>
            <person name="Minx P."/>
            <person name="Tomlinson C."/>
            <person name="Mitreva M."/>
            <person name="Nelson J."/>
            <person name="Hou S."/>
            <person name="Wollam A."/>
            <person name="Pepin K.H."/>
            <person name="Johnson M."/>
            <person name="Bhonagiri V."/>
            <person name="Nash W.E."/>
            <person name="Warren W."/>
            <person name="Chinwalla A."/>
            <person name="Mardis E.R."/>
            <person name="Wilson R.K."/>
        </authorList>
    </citation>
    <scope>NUCLEOTIDE SEQUENCE [LARGE SCALE GENOMIC DNA]</scope>
    <source>
        <strain evidence="5">ATCC 700122</strain>
    </source>
</reference>
<evidence type="ECO:0000313" key="6">
    <source>
        <dbReference type="Proteomes" id="UP000006001"/>
    </source>
</evidence>
<dbReference type="OrthoDB" id="9810636at2"/>
<gene>
    <name evidence="5" type="ORF">HMPREF0762_01633</name>
</gene>
<dbReference type="AlphaFoldDB" id="D0WIF8"/>
<dbReference type="InterPro" id="IPR006311">
    <property type="entry name" value="TAT_signal"/>
</dbReference>
<comment type="caution">
    <text evidence="5">The sequence shown here is derived from an EMBL/GenBank/DDBJ whole genome shotgun (WGS) entry which is preliminary data.</text>
</comment>
<dbReference type="GO" id="GO:0046872">
    <property type="term" value="F:metal ion binding"/>
    <property type="evidence" value="ECO:0007669"/>
    <property type="project" value="InterPro"/>
</dbReference>
<dbReference type="HOGENOM" id="CLU_016838_1_0_11"/>
<dbReference type="GO" id="GO:0030001">
    <property type="term" value="P:metal ion transport"/>
    <property type="evidence" value="ECO:0007669"/>
    <property type="project" value="InterPro"/>
</dbReference>
<dbReference type="Pfam" id="PF01297">
    <property type="entry name" value="ZnuA"/>
    <property type="match status" value="1"/>
</dbReference>
<dbReference type="InterPro" id="IPR050492">
    <property type="entry name" value="Bact_metal-bind_prot9"/>
</dbReference>
<dbReference type="PROSITE" id="PS51318">
    <property type="entry name" value="TAT"/>
    <property type="match status" value="1"/>
</dbReference>
<evidence type="ECO:0000256" key="1">
    <source>
        <dbReference type="ARBA" id="ARBA00011028"/>
    </source>
</evidence>
<keyword evidence="6" id="KW-1185">Reference proteome</keyword>
<dbReference type="GO" id="GO:0007155">
    <property type="term" value="P:cell adhesion"/>
    <property type="evidence" value="ECO:0007669"/>
    <property type="project" value="InterPro"/>
</dbReference>
<dbReference type="eggNOG" id="COG0803">
    <property type="taxonomic scope" value="Bacteria"/>
</dbReference>
<keyword evidence="2 4" id="KW-0813">Transport</keyword>